<protein>
    <recommendedName>
        <fullName evidence="1">Transposable element P transposase-like GTP-binding insertion domain-containing protein</fullName>
    </recommendedName>
</protein>
<accession>A0ABQ9ZW33</accession>
<dbReference type="Proteomes" id="UP001234178">
    <property type="component" value="Unassembled WGS sequence"/>
</dbReference>
<evidence type="ECO:0000313" key="2">
    <source>
        <dbReference type="EMBL" id="KAK4017132.1"/>
    </source>
</evidence>
<dbReference type="EMBL" id="JAOYFB010000005">
    <property type="protein sequence ID" value="KAK4017132.1"/>
    <property type="molecule type" value="Genomic_DNA"/>
</dbReference>
<dbReference type="Pfam" id="PF21788">
    <property type="entry name" value="TNP-like_GBD"/>
    <property type="match status" value="1"/>
</dbReference>
<sequence>MVDWFIDVPHLIKCTRNHFLHHKIAQFAGHTVYHMFYQRVFEHQRLLGLKLVPKLKLAHIWPSTWQRMTVSLATQLYSKHMAMALKFLREDKKTAHLFNGSEATEKLTKLINDTFDILNGRHKGESINGNNWNNLVEMEGKLTKGKKICTRRHAKNNRVN</sequence>
<evidence type="ECO:0000313" key="3">
    <source>
        <dbReference type="Proteomes" id="UP001234178"/>
    </source>
</evidence>
<feature type="domain" description="Transposable element P transposase-like GTP-binding insertion" evidence="1">
    <location>
        <begin position="10"/>
        <end position="123"/>
    </location>
</feature>
<gene>
    <name evidence="2" type="ORF">OUZ56_032084</name>
</gene>
<name>A0ABQ9ZW33_9CRUS</name>
<proteinExistence type="predicted"/>
<comment type="caution">
    <text evidence="2">The sequence shown here is derived from an EMBL/GenBank/DDBJ whole genome shotgun (WGS) entry which is preliminary data.</text>
</comment>
<keyword evidence="3" id="KW-1185">Reference proteome</keyword>
<dbReference type="InterPro" id="IPR048366">
    <property type="entry name" value="TNP-like_GBD"/>
</dbReference>
<reference evidence="2 3" key="1">
    <citation type="journal article" date="2023" name="Nucleic Acids Res.">
        <title>The hologenome of Daphnia magna reveals possible DNA methylation and microbiome-mediated evolution of the host genome.</title>
        <authorList>
            <person name="Chaturvedi A."/>
            <person name="Li X."/>
            <person name="Dhandapani V."/>
            <person name="Marshall H."/>
            <person name="Kissane S."/>
            <person name="Cuenca-Cambronero M."/>
            <person name="Asole G."/>
            <person name="Calvet F."/>
            <person name="Ruiz-Romero M."/>
            <person name="Marangio P."/>
            <person name="Guigo R."/>
            <person name="Rago D."/>
            <person name="Mirbahai L."/>
            <person name="Eastwood N."/>
            <person name="Colbourne J.K."/>
            <person name="Zhou J."/>
            <person name="Mallon E."/>
            <person name="Orsini L."/>
        </authorList>
    </citation>
    <scope>NUCLEOTIDE SEQUENCE [LARGE SCALE GENOMIC DNA]</scope>
    <source>
        <strain evidence="2">LRV0_1</strain>
    </source>
</reference>
<evidence type="ECO:0000259" key="1">
    <source>
        <dbReference type="Pfam" id="PF21788"/>
    </source>
</evidence>
<organism evidence="2 3">
    <name type="scientific">Daphnia magna</name>
    <dbReference type="NCBI Taxonomy" id="35525"/>
    <lineage>
        <taxon>Eukaryota</taxon>
        <taxon>Metazoa</taxon>
        <taxon>Ecdysozoa</taxon>
        <taxon>Arthropoda</taxon>
        <taxon>Crustacea</taxon>
        <taxon>Branchiopoda</taxon>
        <taxon>Diplostraca</taxon>
        <taxon>Cladocera</taxon>
        <taxon>Anomopoda</taxon>
        <taxon>Daphniidae</taxon>
        <taxon>Daphnia</taxon>
    </lineage>
</organism>